<protein>
    <recommendedName>
        <fullName evidence="3">ASCH domain-containing protein</fullName>
    </recommendedName>
</protein>
<dbReference type="RefSeq" id="WP_344952281.1">
    <property type="nucleotide sequence ID" value="NZ_BAABDC010000018.1"/>
</dbReference>
<accession>A0ABP7EQV3</accession>
<dbReference type="Proteomes" id="UP001501468">
    <property type="component" value="Unassembled WGS sequence"/>
</dbReference>
<proteinExistence type="predicted"/>
<evidence type="ECO:0000313" key="1">
    <source>
        <dbReference type="EMBL" id="GAA3723159.1"/>
    </source>
</evidence>
<dbReference type="SUPFAM" id="SSF88697">
    <property type="entry name" value="PUA domain-like"/>
    <property type="match status" value="1"/>
</dbReference>
<comment type="caution">
    <text evidence="1">The sequence shown here is derived from an EMBL/GenBank/DDBJ whole genome shotgun (WGS) entry which is preliminary data.</text>
</comment>
<dbReference type="InterPro" id="IPR015947">
    <property type="entry name" value="PUA-like_sf"/>
</dbReference>
<keyword evidence="2" id="KW-1185">Reference proteome</keyword>
<evidence type="ECO:0000313" key="2">
    <source>
        <dbReference type="Proteomes" id="UP001501468"/>
    </source>
</evidence>
<sequence>MLFSRDLRERVAGGEVTVSIRLWSRPQVKEGCRYRTAGVVIEIDSIEVLPFSAVTDDDVAASGEADRESLRDRAAHAGPIGDNTLVHRVEFHVV</sequence>
<reference evidence="2" key="1">
    <citation type="journal article" date="2019" name="Int. J. Syst. Evol. Microbiol.">
        <title>The Global Catalogue of Microorganisms (GCM) 10K type strain sequencing project: providing services to taxonomists for standard genome sequencing and annotation.</title>
        <authorList>
            <consortium name="The Broad Institute Genomics Platform"/>
            <consortium name="The Broad Institute Genome Sequencing Center for Infectious Disease"/>
            <person name="Wu L."/>
            <person name="Ma J."/>
        </authorList>
    </citation>
    <scope>NUCLEOTIDE SEQUENCE [LARGE SCALE GENOMIC DNA]</scope>
    <source>
        <strain evidence="2">JCM 17125</strain>
    </source>
</reference>
<gene>
    <name evidence="1" type="ORF">GCM10022399_44450</name>
</gene>
<name>A0ABP7EQV3_9MICO</name>
<organism evidence="1 2">
    <name type="scientific">Terrabacter ginsenosidimutans</name>
    <dbReference type="NCBI Taxonomy" id="490575"/>
    <lineage>
        <taxon>Bacteria</taxon>
        <taxon>Bacillati</taxon>
        <taxon>Actinomycetota</taxon>
        <taxon>Actinomycetes</taxon>
        <taxon>Micrococcales</taxon>
        <taxon>Intrasporangiaceae</taxon>
        <taxon>Terrabacter</taxon>
    </lineage>
</organism>
<evidence type="ECO:0008006" key="3">
    <source>
        <dbReference type="Google" id="ProtNLM"/>
    </source>
</evidence>
<dbReference type="EMBL" id="BAABDC010000018">
    <property type="protein sequence ID" value="GAA3723159.1"/>
    <property type="molecule type" value="Genomic_DNA"/>
</dbReference>